<evidence type="ECO:0000313" key="3">
    <source>
        <dbReference type="Proteomes" id="UP001145087"/>
    </source>
</evidence>
<evidence type="ECO:0000259" key="1">
    <source>
        <dbReference type="Pfam" id="PF00248"/>
    </source>
</evidence>
<dbReference type="EMBL" id="JAPOHD010000010">
    <property type="protein sequence ID" value="MCY1719702.1"/>
    <property type="molecule type" value="Genomic_DNA"/>
</dbReference>
<dbReference type="InterPro" id="IPR020471">
    <property type="entry name" value="AKR"/>
</dbReference>
<dbReference type="InterPro" id="IPR036812">
    <property type="entry name" value="NAD(P)_OxRdtase_dom_sf"/>
</dbReference>
<dbReference type="AlphaFoldDB" id="A0A9X3F4J3"/>
<comment type="caution">
    <text evidence="2">The sequence shown here is derived from an EMBL/GenBank/DDBJ whole genome shotgun (WGS) entry which is preliminary data.</text>
</comment>
<dbReference type="RefSeq" id="WP_343332039.1">
    <property type="nucleotide sequence ID" value="NZ_JAPOHD010000010.1"/>
</dbReference>
<dbReference type="CDD" id="cd19096">
    <property type="entry name" value="AKR_Fe-S_oxidoreductase"/>
    <property type="match status" value="1"/>
</dbReference>
<dbReference type="PANTHER" id="PTHR43312">
    <property type="entry name" value="D-THREO-ALDOSE 1-DEHYDROGENASE"/>
    <property type="match status" value="1"/>
</dbReference>
<feature type="domain" description="NADP-dependent oxidoreductase" evidence="1">
    <location>
        <begin position="26"/>
        <end position="194"/>
    </location>
</feature>
<gene>
    <name evidence="2" type="ORF">OU798_05075</name>
</gene>
<evidence type="ECO:0000313" key="2">
    <source>
        <dbReference type="EMBL" id="MCY1719702.1"/>
    </source>
</evidence>
<dbReference type="Proteomes" id="UP001145087">
    <property type="component" value="Unassembled WGS sequence"/>
</dbReference>
<dbReference type="PRINTS" id="PR00069">
    <property type="entry name" value="ALDKETRDTASE"/>
</dbReference>
<dbReference type="GO" id="GO:0016491">
    <property type="term" value="F:oxidoreductase activity"/>
    <property type="evidence" value="ECO:0007669"/>
    <property type="project" value="InterPro"/>
</dbReference>
<dbReference type="PANTHER" id="PTHR43312:SF2">
    <property type="entry name" value="OXIDOREDUCTASE"/>
    <property type="match status" value="1"/>
</dbReference>
<dbReference type="Gene3D" id="3.20.20.100">
    <property type="entry name" value="NADP-dependent oxidoreductase domain"/>
    <property type="match status" value="1"/>
</dbReference>
<reference evidence="2" key="1">
    <citation type="submission" date="2022-11" db="EMBL/GenBank/DDBJ databases">
        <title>Marilongibacter aestuarii gen. nov., sp. nov., isolated from tidal flat sediment.</title>
        <authorList>
            <person name="Jiayan W."/>
        </authorList>
    </citation>
    <scope>NUCLEOTIDE SEQUENCE</scope>
    <source>
        <strain evidence="2">Z1-6</strain>
    </source>
</reference>
<dbReference type="SUPFAM" id="SSF51430">
    <property type="entry name" value="NAD(P)-linked oxidoreductase"/>
    <property type="match status" value="1"/>
</dbReference>
<protein>
    <submittedName>
        <fullName evidence="2">Aldo/keto reductase</fullName>
    </submittedName>
</protein>
<name>A0A9X3F4J3_9BACT</name>
<organism evidence="2 3">
    <name type="scientific">Draconibacterium aestuarii</name>
    <dbReference type="NCBI Taxonomy" id="2998507"/>
    <lineage>
        <taxon>Bacteria</taxon>
        <taxon>Pseudomonadati</taxon>
        <taxon>Bacteroidota</taxon>
        <taxon>Bacteroidia</taxon>
        <taxon>Marinilabiliales</taxon>
        <taxon>Prolixibacteraceae</taxon>
        <taxon>Draconibacterium</taxon>
    </lineage>
</organism>
<dbReference type="InterPro" id="IPR053135">
    <property type="entry name" value="AKR2_Oxidoreductase"/>
</dbReference>
<accession>A0A9X3F4J3</accession>
<keyword evidence="3" id="KW-1185">Reference proteome</keyword>
<sequence length="395" mass="45423">MFEILNQKEGMEYRRFGKTEVYLSTITLGGMRFKQGQESPKDKIPNDTLEHCLQTVQMAFNAGINHIETAWGYGKSETVYGRVLNDELSVPRNSYHLMTKGNALSADEMYRMVESQLRLLQTDYLDFYGWHGINNDDLLKQSCKTGGPVEVLHKLKEEGVIKHIGFSTHAPLETIVKAIETDLFEFVNLHYYYFDQRNLPAVNTAGDKDMGVFIISPNDKGGQLFKAPEKIRKATVPLTPIQWNARFCLQNPAIHTLSFGITDPDHFEEMKGIFLNNDLGAEEINEIKQKLDSFINDDPFAAYDGYNMQNDPSGINIPQLLRLRKLWKCYNMKDYARYRYKIFEQKGHWFPGVYAFDSNIAKIDTTKIPAGVPLKEMLAEAHKEFYIPEFKLAKK</sequence>
<dbReference type="Pfam" id="PF00248">
    <property type="entry name" value="Aldo_ket_red"/>
    <property type="match status" value="1"/>
</dbReference>
<proteinExistence type="predicted"/>
<dbReference type="InterPro" id="IPR023210">
    <property type="entry name" value="NADP_OxRdtase_dom"/>
</dbReference>